<dbReference type="Proteomes" id="UP001139353">
    <property type="component" value="Unassembled WGS sequence"/>
</dbReference>
<dbReference type="EMBL" id="JAJLJH010000001">
    <property type="protein sequence ID" value="MCK9684581.1"/>
    <property type="molecule type" value="Genomic_DNA"/>
</dbReference>
<keyword evidence="1" id="KW-1133">Transmembrane helix</keyword>
<keyword evidence="3" id="KW-1185">Reference proteome</keyword>
<evidence type="ECO:0000313" key="2">
    <source>
        <dbReference type="EMBL" id="MCK9684581.1"/>
    </source>
</evidence>
<feature type="transmembrane region" description="Helical" evidence="1">
    <location>
        <begin position="355"/>
        <end position="377"/>
    </location>
</feature>
<dbReference type="AlphaFoldDB" id="A0A9X1YES1"/>
<sequence length="381" mass="40609">MPDDGDARLESLLEARKAALLDAVLAADGKVDRDELADCEALSKTLALIREPRRPRRMVHVLIVAAVALVLASLALIRLPSVRIGLHAKATQAAIVTSQAVTLARHFEVRWITIEGQALTQVAPDQEAPTTFAARVVRLESTGDAAGAHLEVQLPDVPAGSQVVVDASFGDGSIGLTVCGLDEPLALQATGPVRIVSNSELVLRPAQRARIVVAPVEATTGTVGKAPGSACPAERALTLRMAPVAAAIELQPNLPVTDLRLYADERMPDGTLEVQSTLLEGKLQFGLAKSPARTLQKNELLGLESASGRMRTLRVAPSAVSLDFDGKARDVQIGPSYARQSLTPRLLEWWLSQDLLLLTWSSGLAILGVLLGVWRWMDGSK</sequence>
<protein>
    <submittedName>
        <fullName evidence="2">Uncharacterized protein</fullName>
    </submittedName>
</protein>
<evidence type="ECO:0000256" key="1">
    <source>
        <dbReference type="SAM" id="Phobius"/>
    </source>
</evidence>
<accession>A0A9X1YES1</accession>
<keyword evidence="1" id="KW-0812">Transmembrane</keyword>
<comment type="caution">
    <text evidence="2">The sequence shown here is derived from an EMBL/GenBank/DDBJ whole genome shotgun (WGS) entry which is preliminary data.</text>
</comment>
<feature type="transmembrane region" description="Helical" evidence="1">
    <location>
        <begin position="58"/>
        <end position="79"/>
    </location>
</feature>
<evidence type="ECO:0000313" key="3">
    <source>
        <dbReference type="Proteomes" id="UP001139353"/>
    </source>
</evidence>
<keyword evidence="1" id="KW-0472">Membrane</keyword>
<reference evidence="2" key="1">
    <citation type="submission" date="2021-11" db="EMBL/GenBank/DDBJ databases">
        <title>BS-T2-15 a new species belonging to the Comamonadaceae family isolated from the soil of a French oak forest.</title>
        <authorList>
            <person name="Mieszkin S."/>
            <person name="Alain K."/>
        </authorList>
    </citation>
    <scope>NUCLEOTIDE SEQUENCE</scope>
    <source>
        <strain evidence="2">BS-T2-15</strain>
    </source>
</reference>
<gene>
    <name evidence="2" type="ORF">LPC04_02545</name>
</gene>
<proteinExistence type="predicted"/>
<dbReference type="RefSeq" id="WP_275680607.1">
    <property type="nucleotide sequence ID" value="NZ_JAJLJH010000001.1"/>
</dbReference>
<name>A0A9X1YES1_9BURK</name>
<organism evidence="2 3">
    <name type="scientific">Scleromatobacter humisilvae</name>
    <dbReference type="NCBI Taxonomy" id="2897159"/>
    <lineage>
        <taxon>Bacteria</taxon>
        <taxon>Pseudomonadati</taxon>
        <taxon>Pseudomonadota</taxon>
        <taxon>Betaproteobacteria</taxon>
        <taxon>Burkholderiales</taxon>
        <taxon>Sphaerotilaceae</taxon>
        <taxon>Scleromatobacter</taxon>
    </lineage>
</organism>